<reference evidence="1 2" key="1">
    <citation type="journal article" date="2015" name="Genome Biol. Evol.">
        <title>Comparative Genomics of a Bacterivorous Green Alga Reveals Evolutionary Causalities and Consequences of Phago-Mixotrophic Mode of Nutrition.</title>
        <authorList>
            <person name="Burns J.A."/>
            <person name="Paasch A."/>
            <person name="Narechania A."/>
            <person name="Kim E."/>
        </authorList>
    </citation>
    <scope>NUCLEOTIDE SEQUENCE [LARGE SCALE GENOMIC DNA]</scope>
    <source>
        <strain evidence="1 2">PLY_AMNH</strain>
    </source>
</reference>
<gene>
    <name evidence="1" type="ORF">CYMTET_5606</name>
</gene>
<keyword evidence="2" id="KW-1185">Reference proteome</keyword>
<proteinExistence type="predicted"/>
<evidence type="ECO:0000313" key="2">
    <source>
        <dbReference type="Proteomes" id="UP001190700"/>
    </source>
</evidence>
<dbReference type="EMBL" id="LGRX02001103">
    <property type="protein sequence ID" value="KAK3286862.1"/>
    <property type="molecule type" value="Genomic_DNA"/>
</dbReference>
<organism evidence="1 2">
    <name type="scientific">Cymbomonas tetramitiformis</name>
    <dbReference type="NCBI Taxonomy" id="36881"/>
    <lineage>
        <taxon>Eukaryota</taxon>
        <taxon>Viridiplantae</taxon>
        <taxon>Chlorophyta</taxon>
        <taxon>Pyramimonadophyceae</taxon>
        <taxon>Pyramimonadales</taxon>
        <taxon>Pyramimonadaceae</taxon>
        <taxon>Cymbomonas</taxon>
    </lineage>
</organism>
<dbReference type="PANTHER" id="PTHR34407:SF1">
    <property type="entry name" value="SGNH HYDROLASE-TYPE ESTERASE DOMAIN-CONTAINING PROTEIN"/>
    <property type="match status" value="1"/>
</dbReference>
<dbReference type="CDD" id="cd00229">
    <property type="entry name" value="SGNH_hydrolase"/>
    <property type="match status" value="1"/>
</dbReference>
<dbReference type="Proteomes" id="UP001190700">
    <property type="component" value="Unassembled WGS sequence"/>
</dbReference>
<name>A0AAE0LIX0_9CHLO</name>
<comment type="caution">
    <text evidence="1">The sequence shown here is derived from an EMBL/GenBank/DDBJ whole genome shotgun (WGS) entry which is preliminary data.</text>
</comment>
<dbReference type="SUPFAM" id="SSF52266">
    <property type="entry name" value="SGNH hydrolase"/>
    <property type="match status" value="1"/>
</dbReference>
<protein>
    <submittedName>
        <fullName evidence="1">DNA polymerase alpha subunit B</fullName>
    </submittedName>
</protein>
<sequence length="400" mass="45159">MHNGGVSASPIKYMNLCVREHVPADVDLVIIEYAVNQMLPDKSIAKSDPVQQYERLVRKLIRFPNRPAIILLQTFSWSRGFNRIAHNSWSSFFETPEDHFAVVAKYYGLPSLSLRDAIFHNVLRLERGYAISDVLGDCKQTDLDRNAKPEPGPGLCRHPNSFGHGLLANLTINYLIEAFDAIHADPSQNRPEPHWEIPIPMYNFNEPREGDKRCYRAESLHDIVVDKGGWEYIVEGTSANPKPGYAAYTPGKAITLQVDSRPASNMTAKHGADVLAMKISIGYLQSYEHMGKAALSCENCKCEPYGESLHSSKEDELGRRLIDAHMDLRESTLGMWFMKISEHAECRIKLETVEDTTSGEHKFKITNIVLGELPGEEVDGFYLQSEKQKSYVGVDDSFRR</sequence>
<dbReference type="AlphaFoldDB" id="A0AAE0LIX0"/>
<evidence type="ECO:0000313" key="1">
    <source>
        <dbReference type="EMBL" id="KAK3286862.1"/>
    </source>
</evidence>
<dbReference type="PANTHER" id="PTHR34407">
    <property type="entry name" value="EXPRESSED PROTEIN"/>
    <property type="match status" value="1"/>
</dbReference>
<accession>A0AAE0LIX0</accession>